<dbReference type="AlphaFoldDB" id="L7UAM0"/>
<reference evidence="5 6" key="1">
    <citation type="journal article" date="2013" name="Genome Announc.">
        <title>Complete genome sequence of Myxococcus stipitatus strain DSM 14675, a fruiting myxobacterium.</title>
        <authorList>
            <person name="Huntley S."/>
            <person name="Kneip S."/>
            <person name="Treuner-Lange A."/>
            <person name="Sogaard-Andersen L."/>
        </authorList>
    </citation>
    <scope>NUCLEOTIDE SEQUENCE [LARGE SCALE GENOMIC DNA]</scope>
    <source>
        <strain evidence="6">DSM 14675 / JCM 12634 / Mx s8</strain>
    </source>
</reference>
<dbReference type="GO" id="GO:0003677">
    <property type="term" value="F:DNA binding"/>
    <property type="evidence" value="ECO:0007669"/>
    <property type="project" value="UniProtKB-KW"/>
</dbReference>
<evidence type="ECO:0000256" key="1">
    <source>
        <dbReference type="ARBA" id="ARBA00023015"/>
    </source>
</evidence>
<dbReference type="SUPFAM" id="SSF46785">
    <property type="entry name" value="Winged helix' DNA-binding domain"/>
    <property type="match status" value="1"/>
</dbReference>
<evidence type="ECO:0000313" key="6">
    <source>
        <dbReference type="Proteomes" id="UP000011131"/>
    </source>
</evidence>
<gene>
    <name evidence="5" type="ordered locus">MYSTI_02157</name>
</gene>
<dbReference type="Gene3D" id="1.10.10.10">
    <property type="entry name" value="Winged helix-like DNA-binding domain superfamily/Winged helix DNA-binding domain"/>
    <property type="match status" value="1"/>
</dbReference>
<keyword evidence="6" id="KW-1185">Reference proteome</keyword>
<name>L7UAM0_MYXSD</name>
<keyword evidence="2" id="KW-0238">DNA-binding</keyword>
<accession>L7UAM0</accession>
<dbReference type="Proteomes" id="UP000011131">
    <property type="component" value="Chromosome"/>
</dbReference>
<dbReference type="KEGG" id="msd:MYSTI_02157"/>
<dbReference type="PANTHER" id="PTHR33204:SF29">
    <property type="entry name" value="TRANSCRIPTIONAL REGULATOR"/>
    <property type="match status" value="1"/>
</dbReference>
<evidence type="ECO:0000313" key="5">
    <source>
        <dbReference type="EMBL" id="AGC43484.1"/>
    </source>
</evidence>
<dbReference type="PATRIC" id="fig|1278073.3.peg.2197"/>
<dbReference type="InterPro" id="IPR011991">
    <property type="entry name" value="ArsR-like_HTH"/>
</dbReference>
<dbReference type="RefSeq" id="WP_015347746.1">
    <property type="nucleotide sequence ID" value="NC_020126.1"/>
</dbReference>
<dbReference type="InterPro" id="IPR036390">
    <property type="entry name" value="WH_DNA-bd_sf"/>
</dbReference>
<keyword evidence="3" id="KW-0804">Transcription</keyword>
<dbReference type="HOGENOM" id="CLU_111585_5_0_7"/>
<dbReference type="OrthoDB" id="9800350at2"/>
<organism evidence="5 6">
    <name type="scientific">Myxococcus stipitatus (strain DSM 14675 / JCM 12634 / Mx s8)</name>
    <dbReference type="NCBI Taxonomy" id="1278073"/>
    <lineage>
        <taxon>Bacteria</taxon>
        <taxon>Pseudomonadati</taxon>
        <taxon>Myxococcota</taxon>
        <taxon>Myxococcia</taxon>
        <taxon>Myxococcales</taxon>
        <taxon>Cystobacterineae</taxon>
        <taxon>Myxococcaceae</taxon>
        <taxon>Myxococcus</taxon>
    </lineage>
</organism>
<evidence type="ECO:0000259" key="4">
    <source>
        <dbReference type="PROSITE" id="PS51118"/>
    </source>
</evidence>
<evidence type="ECO:0000256" key="2">
    <source>
        <dbReference type="ARBA" id="ARBA00023125"/>
    </source>
</evidence>
<dbReference type="GO" id="GO:0006355">
    <property type="term" value="P:regulation of DNA-templated transcription"/>
    <property type="evidence" value="ECO:0007669"/>
    <property type="project" value="UniProtKB-ARBA"/>
</dbReference>
<dbReference type="PROSITE" id="PS51118">
    <property type="entry name" value="HTH_HXLR"/>
    <property type="match status" value="1"/>
</dbReference>
<sequence length="121" mass="13559">MSKPAQHQTCGLSAALAVIHGKWKATILWMLHAEPLRFGELRRRVGGISEKVLFEQLRELEAEGLVHREDAGENPPRVEYSLTESGLELNIAVHALSEWGTRHVRKRDEPAAFSWAAPQVS</sequence>
<evidence type="ECO:0000256" key="3">
    <source>
        <dbReference type="ARBA" id="ARBA00023163"/>
    </source>
</evidence>
<dbReference type="PANTHER" id="PTHR33204">
    <property type="entry name" value="TRANSCRIPTIONAL REGULATOR, MARR FAMILY"/>
    <property type="match status" value="1"/>
</dbReference>
<dbReference type="InterPro" id="IPR002577">
    <property type="entry name" value="HTH_HxlR"/>
</dbReference>
<dbReference type="CDD" id="cd00090">
    <property type="entry name" value="HTH_ARSR"/>
    <property type="match status" value="1"/>
</dbReference>
<dbReference type="Pfam" id="PF01638">
    <property type="entry name" value="HxlR"/>
    <property type="match status" value="1"/>
</dbReference>
<protein>
    <submittedName>
        <fullName evidence="5">Transcriptional regulator</fullName>
    </submittedName>
</protein>
<proteinExistence type="predicted"/>
<keyword evidence="1" id="KW-0805">Transcription regulation</keyword>
<dbReference type="STRING" id="1278073.MYSTI_02157"/>
<feature type="domain" description="HTH hxlR-type" evidence="4">
    <location>
        <begin position="10"/>
        <end position="108"/>
    </location>
</feature>
<dbReference type="eggNOG" id="COG1733">
    <property type="taxonomic scope" value="Bacteria"/>
</dbReference>
<dbReference type="InterPro" id="IPR036388">
    <property type="entry name" value="WH-like_DNA-bd_sf"/>
</dbReference>
<dbReference type="EMBL" id="CP004025">
    <property type="protein sequence ID" value="AGC43484.1"/>
    <property type="molecule type" value="Genomic_DNA"/>
</dbReference>